<proteinExistence type="predicted"/>
<dbReference type="RefSeq" id="WP_269925860.1">
    <property type="nucleotide sequence ID" value="NZ_JAMKBJ010000004.1"/>
</dbReference>
<evidence type="ECO:0000259" key="1">
    <source>
        <dbReference type="Pfam" id="PF01323"/>
    </source>
</evidence>
<sequence>MKIEVWSDYVCPFCYIGKRRLEDAIATTGLAQNVDVQFKAYELDPNSPAFSDKSTYEMLAEKYQTTPEAAKQMTVSVKQQAQTVGLEYDFDRIKPANTFDAHRLAKWAEAQGKPAEVSERLLKAYFIEAQEIGRHEVLLDLAEEIGLDRTSAAEILSSNSYEAEVKQDIQEGMSLGVQGVPFFVINRKYAISGAQPAEAFAEALRKVAEEEGISTKLQTLGQDNVGICKDDNCEI</sequence>
<dbReference type="SUPFAM" id="SSF52833">
    <property type="entry name" value="Thioredoxin-like"/>
    <property type="match status" value="1"/>
</dbReference>
<evidence type="ECO:0000313" key="2">
    <source>
        <dbReference type="EMBL" id="MCZ8536762.1"/>
    </source>
</evidence>
<gene>
    <name evidence="2" type="ORF">M9R32_06175</name>
</gene>
<dbReference type="Gene3D" id="3.40.30.10">
    <property type="entry name" value="Glutaredoxin"/>
    <property type="match status" value="1"/>
</dbReference>
<reference evidence="2" key="1">
    <citation type="submission" date="2022-05" db="EMBL/GenBank/DDBJ databases">
        <authorList>
            <person name="Colautti A."/>
            <person name="Iacumin L."/>
        </authorList>
    </citation>
    <scope>NUCLEOTIDE SEQUENCE</scope>
    <source>
        <strain evidence="2">SK 55</strain>
    </source>
</reference>
<dbReference type="Pfam" id="PF01323">
    <property type="entry name" value="DSBA"/>
    <property type="match status" value="1"/>
</dbReference>
<dbReference type="GO" id="GO:0016491">
    <property type="term" value="F:oxidoreductase activity"/>
    <property type="evidence" value="ECO:0007669"/>
    <property type="project" value="InterPro"/>
</dbReference>
<dbReference type="InterPro" id="IPR001853">
    <property type="entry name" value="DSBA-like_thioredoxin_dom"/>
</dbReference>
<dbReference type="CDD" id="cd03024">
    <property type="entry name" value="DsbA_FrnE"/>
    <property type="match status" value="1"/>
</dbReference>
<dbReference type="PANTHER" id="PTHR13887">
    <property type="entry name" value="GLUTATHIONE S-TRANSFERASE KAPPA"/>
    <property type="match status" value="1"/>
</dbReference>
<dbReference type="PANTHER" id="PTHR13887:SF41">
    <property type="entry name" value="THIOREDOXIN SUPERFAMILY PROTEIN"/>
    <property type="match status" value="1"/>
</dbReference>
<evidence type="ECO:0000313" key="3">
    <source>
        <dbReference type="Proteomes" id="UP001152173"/>
    </source>
</evidence>
<accession>A0A9X3RDS6</accession>
<dbReference type="EMBL" id="JAMKBJ010000004">
    <property type="protein sequence ID" value="MCZ8536762.1"/>
    <property type="molecule type" value="Genomic_DNA"/>
</dbReference>
<keyword evidence="3" id="KW-1185">Reference proteome</keyword>
<organism evidence="2 3">
    <name type="scientific">Paenisporosarcina quisquiliarum</name>
    <dbReference type="NCBI Taxonomy" id="365346"/>
    <lineage>
        <taxon>Bacteria</taxon>
        <taxon>Bacillati</taxon>
        <taxon>Bacillota</taxon>
        <taxon>Bacilli</taxon>
        <taxon>Bacillales</taxon>
        <taxon>Caryophanaceae</taxon>
        <taxon>Paenisporosarcina</taxon>
    </lineage>
</organism>
<dbReference type="InterPro" id="IPR036249">
    <property type="entry name" value="Thioredoxin-like_sf"/>
</dbReference>
<protein>
    <submittedName>
        <fullName evidence="2">DsbA family oxidoreductase</fullName>
    </submittedName>
</protein>
<comment type="caution">
    <text evidence="2">The sequence shown here is derived from an EMBL/GenBank/DDBJ whole genome shotgun (WGS) entry which is preliminary data.</text>
</comment>
<dbReference type="AlphaFoldDB" id="A0A9X3RDS6"/>
<name>A0A9X3RDS6_9BACL</name>
<dbReference type="Proteomes" id="UP001152173">
    <property type="component" value="Unassembled WGS sequence"/>
</dbReference>
<feature type="domain" description="DSBA-like thioredoxin" evidence="1">
    <location>
        <begin position="3"/>
        <end position="204"/>
    </location>
</feature>